<feature type="disulfide bond" evidence="1">
    <location>
        <begin position="9"/>
        <end position="43"/>
    </location>
</feature>
<evidence type="ECO:0000313" key="4">
    <source>
        <dbReference type="Proteomes" id="UP001432322"/>
    </source>
</evidence>
<keyword evidence="1" id="KW-1015">Disulfide bond</keyword>
<comment type="caution">
    <text evidence="3">The sequence shown here is derived from an EMBL/GenBank/DDBJ whole genome shotgun (WGS) entry which is preliminary data.</text>
</comment>
<protein>
    <recommendedName>
        <fullName evidence="2">ShKT domain-containing protein</fullName>
    </recommendedName>
</protein>
<feature type="disulfide bond" evidence="1">
    <location>
        <begin position="56"/>
        <end position="90"/>
    </location>
</feature>
<evidence type="ECO:0000259" key="2">
    <source>
        <dbReference type="PROSITE" id="PS51670"/>
    </source>
</evidence>
<dbReference type="AlphaFoldDB" id="A0AAV5UU94"/>
<dbReference type="PROSITE" id="PS51670">
    <property type="entry name" value="SHKT"/>
    <property type="match status" value="3"/>
</dbReference>
<comment type="caution">
    <text evidence="1">Lacks conserved residue(s) required for the propagation of feature annotation.</text>
</comment>
<organism evidence="3 4">
    <name type="scientific">Pristionchus fissidentatus</name>
    <dbReference type="NCBI Taxonomy" id="1538716"/>
    <lineage>
        <taxon>Eukaryota</taxon>
        <taxon>Metazoa</taxon>
        <taxon>Ecdysozoa</taxon>
        <taxon>Nematoda</taxon>
        <taxon>Chromadorea</taxon>
        <taxon>Rhabditida</taxon>
        <taxon>Rhabditina</taxon>
        <taxon>Diplogasteromorpha</taxon>
        <taxon>Diplogasteroidea</taxon>
        <taxon>Neodiplogasteridae</taxon>
        <taxon>Pristionchus</taxon>
    </lineage>
</organism>
<evidence type="ECO:0000313" key="3">
    <source>
        <dbReference type="EMBL" id="GMT10112.1"/>
    </source>
</evidence>
<dbReference type="EMBL" id="BTSY01000001">
    <property type="protein sequence ID" value="GMT10112.1"/>
    <property type="molecule type" value="Genomic_DNA"/>
</dbReference>
<dbReference type="PANTHER" id="PTHR21724:SF109">
    <property type="entry name" value="SHKT DOMAIN-CONTAINING PROTEIN"/>
    <property type="match status" value="1"/>
</dbReference>
<dbReference type="InterPro" id="IPR003582">
    <property type="entry name" value="ShKT_dom"/>
</dbReference>
<gene>
    <name evidence="3" type="ORF">PFISCL1PPCAC_1409</name>
</gene>
<keyword evidence="4" id="KW-1185">Reference proteome</keyword>
<dbReference type="SMART" id="SM00254">
    <property type="entry name" value="ShKT"/>
    <property type="match status" value="3"/>
</dbReference>
<dbReference type="Pfam" id="PF01549">
    <property type="entry name" value="ShK"/>
    <property type="match status" value="3"/>
</dbReference>
<evidence type="ECO:0000256" key="1">
    <source>
        <dbReference type="PROSITE-ProRule" id="PRU01005"/>
    </source>
</evidence>
<name>A0AAV5UU94_9BILA</name>
<feature type="non-terminal residue" evidence="3">
    <location>
        <position position="1"/>
    </location>
</feature>
<feature type="domain" description="ShKT" evidence="2">
    <location>
        <begin position="56"/>
        <end position="90"/>
    </location>
</feature>
<dbReference type="Proteomes" id="UP001432322">
    <property type="component" value="Unassembled WGS sequence"/>
</dbReference>
<dbReference type="Gene3D" id="1.10.10.1940">
    <property type="match status" value="1"/>
</dbReference>
<accession>A0AAV5UU94</accession>
<dbReference type="PANTHER" id="PTHR21724">
    <property type="entry name" value="SHKT DOMAIN-CONTAINING PROTEIN"/>
    <property type="match status" value="1"/>
</dbReference>
<feature type="domain" description="ShKT" evidence="2">
    <location>
        <begin position="98"/>
        <end position="132"/>
    </location>
</feature>
<dbReference type="Gene3D" id="1.10.10.1870">
    <property type="entry name" value="ShTK domain-like"/>
    <property type="match status" value="2"/>
</dbReference>
<sequence length="205" mass="23234">YIIYCDSGCVDTGVNCGRLARQCNNALWEVMMTRYCPKTCERCKASTSVSHSASMCLDRAFNCLRLFHRCSDPGYFEIMRTNCVATCGHCRGAPSRVCADKAYNCDSLAHRCGDEQYGEMMSVYCKKTCGLLESPDSMETNEIFARPEKKEFESTRVSFSTSIPIWISSATIKPLEENEKGNYGVAHWVRLLLGWKKRMEYANLI</sequence>
<reference evidence="3" key="1">
    <citation type="submission" date="2023-10" db="EMBL/GenBank/DDBJ databases">
        <title>Genome assembly of Pristionchus species.</title>
        <authorList>
            <person name="Yoshida K."/>
            <person name="Sommer R.J."/>
        </authorList>
    </citation>
    <scope>NUCLEOTIDE SEQUENCE</scope>
    <source>
        <strain evidence="3">RS5133</strain>
    </source>
</reference>
<feature type="domain" description="ShKT" evidence="2">
    <location>
        <begin position="9"/>
        <end position="43"/>
    </location>
</feature>
<proteinExistence type="predicted"/>